<organism evidence="9 10">
    <name type="scientific">Frankliniella fusca</name>
    <dbReference type="NCBI Taxonomy" id="407009"/>
    <lineage>
        <taxon>Eukaryota</taxon>
        <taxon>Metazoa</taxon>
        <taxon>Ecdysozoa</taxon>
        <taxon>Arthropoda</taxon>
        <taxon>Hexapoda</taxon>
        <taxon>Insecta</taxon>
        <taxon>Pterygota</taxon>
        <taxon>Neoptera</taxon>
        <taxon>Paraneoptera</taxon>
        <taxon>Thysanoptera</taxon>
        <taxon>Terebrantia</taxon>
        <taxon>Thripoidea</taxon>
        <taxon>Thripidae</taxon>
        <taxon>Frankliniella</taxon>
    </lineage>
</organism>
<comment type="caution">
    <text evidence="9">The sequence shown here is derived from an EMBL/GenBank/DDBJ whole genome shotgun (WGS) entry which is preliminary data.</text>
</comment>
<reference evidence="9" key="2">
    <citation type="journal article" date="2023" name="BMC Genomics">
        <title>Pest status, molecular evolution, and epigenetic factors derived from the genome assembly of Frankliniella fusca, a thysanopteran phytovirus vector.</title>
        <authorList>
            <person name="Catto M.A."/>
            <person name="Labadie P.E."/>
            <person name="Jacobson A.L."/>
            <person name="Kennedy G.G."/>
            <person name="Srinivasan R."/>
            <person name="Hunt B.G."/>
        </authorList>
    </citation>
    <scope>NUCLEOTIDE SEQUENCE</scope>
    <source>
        <strain evidence="9">PL_HMW_Pooled</strain>
    </source>
</reference>
<dbReference type="InterPro" id="IPR020479">
    <property type="entry name" value="HD_metazoa"/>
</dbReference>
<keyword evidence="2 5" id="KW-0238">DNA-binding</keyword>
<evidence type="ECO:0000256" key="4">
    <source>
        <dbReference type="ARBA" id="ARBA00023242"/>
    </source>
</evidence>
<dbReference type="GO" id="GO:0000981">
    <property type="term" value="F:DNA-binding transcription factor activity, RNA polymerase II-specific"/>
    <property type="evidence" value="ECO:0007669"/>
    <property type="project" value="InterPro"/>
</dbReference>
<dbReference type="SMART" id="SM00389">
    <property type="entry name" value="HOX"/>
    <property type="match status" value="1"/>
</dbReference>
<keyword evidence="4 5" id="KW-0539">Nucleus</keyword>
<gene>
    <name evidence="9" type="ORF">KUF71_016124</name>
</gene>
<evidence type="ECO:0000313" key="10">
    <source>
        <dbReference type="Proteomes" id="UP001219518"/>
    </source>
</evidence>
<dbReference type="Pfam" id="PF00046">
    <property type="entry name" value="Homeodomain"/>
    <property type="match status" value="1"/>
</dbReference>
<feature type="compositionally biased region" description="Gly residues" evidence="7">
    <location>
        <begin position="144"/>
        <end position="155"/>
    </location>
</feature>
<dbReference type="PROSITE" id="PS00027">
    <property type="entry name" value="HOMEOBOX_1"/>
    <property type="match status" value="1"/>
</dbReference>
<feature type="domain" description="Homeobox" evidence="8">
    <location>
        <begin position="59"/>
        <end position="119"/>
    </location>
</feature>
<dbReference type="InterPro" id="IPR042768">
    <property type="entry name" value="MNX1/Ceh-12"/>
</dbReference>
<keyword evidence="10" id="KW-1185">Reference proteome</keyword>
<dbReference type="GO" id="GO:0048812">
    <property type="term" value="P:neuron projection morphogenesis"/>
    <property type="evidence" value="ECO:0007669"/>
    <property type="project" value="TreeGrafter"/>
</dbReference>
<evidence type="ECO:0000256" key="5">
    <source>
        <dbReference type="PROSITE-ProRule" id="PRU00108"/>
    </source>
</evidence>
<feature type="region of interest" description="Disordered" evidence="7">
    <location>
        <begin position="246"/>
        <end position="315"/>
    </location>
</feature>
<keyword evidence="3 5" id="KW-0371">Homeobox</keyword>
<feature type="DNA-binding region" description="Homeobox" evidence="5">
    <location>
        <begin position="61"/>
        <end position="120"/>
    </location>
</feature>
<comment type="subcellular location">
    <subcellularLocation>
        <location evidence="1 5 6">Nucleus</location>
    </subcellularLocation>
</comment>
<dbReference type="SUPFAM" id="SSF46689">
    <property type="entry name" value="Homeodomain-like"/>
    <property type="match status" value="1"/>
</dbReference>
<dbReference type="GO" id="GO:0005634">
    <property type="term" value="C:nucleus"/>
    <property type="evidence" value="ECO:0007669"/>
    <property type="project" value="UniProtKB-SubCell"/>
</dbReference>
<evidence type="ECO:0000259" key="8">
    <source>
        <dbReference type="PROSITE" id="PS50071"/>
    </source>
</evidence>
<evidence type="ECO:0000256" key="3">
    <source>
        <dbReference type="ARBA" id="ARBA00023155"/>
    </source>
</evidence>
<dbReference type="InterPro" id="IPR009057">
    <property type="entry name" value="Homeodomain-like_sf"/>
</dbReference>
<dbReference type="PROSITE" id="PS50071">
    <property type="entry name" value="HOMEOBOX_2"/>
    <property type="match status" value="1"/>
</dbReference>
<feature type="compositionally biased region" description="Low complexity" evidence="7">
    <location>
        <begin position="246"/>
        <end position="293"/>
    </location>
</feature>
<proteinExistence type="predicted"/>
<evidence type="ECO:0000256" key="2">
    <source>
        <dbReference type="ARBA" id="ARBA00023125"/>
    </source>
</evidence>
<evidence type="ECO:0000256" key="6">
    <source>
        <dbReference type="RuleBase" id="RU000682"/>
    </source>
</evidence>
<dbReference type="EMBL" id="JAHWGI010001301">
    <property type="protein sequence ID" value="KAK3927839.1"/>
    <property type="molecule type" value="Genomic_DNA"/>
</dbReference>
<dbReference type="InterPro" id="IPR001356">
    <property type="entry name" value="HD"/>
</dbReference>
<feature type="compositionally biased region" description="Basic and acidic residues" evidence="7">
    <location>
        <begin position="122"/>
        <end position="138"/>
    </location>
</feature>
<sequence>MTKRLMCSTRPRGGVLSSELFPPRSLLLVVTLGILIAEQHFLSMVIYPRGCGGQHALLGKTRRPRTAFTSQQLLELEKQFRQNKYLSRPKRFEVATSLMLTETQVKIWFQNRRMKWKRSKKAQQEAKSRDEGRDEKRSASKPGTGSGGGAGGGGSSAASSSSEAPAPASAPPRDKQAARQQLSVSTASSTGGTPAPAPGQDGVVGAAEDGRRDSGADRVSLAVSLSGDDPHGAHVLGLGLAPIAMSSEADSVSSSPGSERAAAAGHRAASPERTAPAPAPAPVTASPPHGFPRVPRRFPPPHAFHDEPLYRPYVV</sequence>
<dbReference type="InterPro" id="IPR017970">
    <property type="entry name" value="Homeobox_CS"/>
</dbReference>
<dbReference type="PANTHER" id="PTHR24335">
    <property type="entry name" value="MOTOR NEURON AND PANCREAS HOMEOBOX PROTEIN"/>
    <property type="match status" value="1"/>
</dbReference>
<dbReference type="Proteomes" id="UP001219518">
    <property type="component" value="Unassembled WGS sequence"/>
</dbReference>
<dbReference type="GO" id="GO:0007417">
    <property type="term" value="P:central nervous system development"/>
    <property type="evidence" value="ECO:0007669"/>
    <property type="project" value="TreeGrafter"/>
</dbReference>
<dbReference type="FunFam" id="1.10.10.60:FF:000357">
    <property type="entry name" value="Motor neuron and pancreas homeobox 1"/>
    <property type="match status" value="1"/>
</dbReference>
<feature type="region of interest" description="Disordered" evidence="7">
    <location>
        <begin position="116"/>
        <end position="232"/>
    </location>
</feature>
<feature type="compositionally biased region" description="Polar residues" evidence="7">
    <location>
        <begin position="178"/>
        <end position="192"/>
    </location>
</feature>
<dbReference type="PANTHER" id="PTHR24335:SF4">
    <property type="entry name" value="EXTRA-EXTRA"/>
    <property type="match status" value="1"/>
</dbReference>
<dbReference type="PRINTS" id="PR00024">
    <property type="entry name" value="HOMEOBOX"/>
</dbReference>
<protein>
    <submittedName>
        <fullName evidence="9">Motor neuron and pancreas homeobox protein 1</fullName>
    </submittedName>
</protein>
<dbReference type="GO" id="GO:1990837">
    <property type="term" value="F:sequence-specific double-stranded DNA binding"/>
    <property type="evidence" value="ECO:0007669"/>
    <property type="project" value="TreeGrafter"/>
</dbReference>
<evidence type="ECO:0000313" key="9">
    <source>
        <dbReference type="EMBL" id="KAK3927839.1"/>
    </source>
</evidence>
<feature type="compositionally biased region" description="Low complexity" evidence="7">
    <location>
        <begin position="156"/>
        <end position="167"/>
    </location>
</feature>
<dbReference type="CDD" id="cd00086">
    <property type="entry name" value="homeodomain"/>
    <property type="match status" value="1"/>
</dbReference>
<evidence type="ECO:0000256" key="1">
    <source>
        <dbReference type="ARBA" id="ARBA00004123"/>
    </source>
</evidence>
<accession>A0AAE1HUT5</accession>
<reference evidence="9" key="1">
    <citation type="submission" date="2021-07" db="EMBL/GenBank/DDBJ databases">
        <authorList>
            <person name="Catto M.A."/>
            <person name="Jacobson A."/>
            <person name="Kennedy G."/>
            <person name="Labadie P."/>
            <person name="Hunt B.G."/>
            <person name="Srinivasan R."/>
        </authorList>
    </citation>
    <scope>NUCLEOTIDE SEQUENCE</scope>
    <source>
        <strain evidence="9">PL_HMW_Pooled</strain>
        <tissue evidence="9">Head</tissue>
    </source>
</reference>
<evidence type="ECO:0000256" key="7">
    <source>
        <dbReference type="SAM" id="MobiDB-lite"/>
    </source>
</evidence>
<name>A0AAE1HUT5_9NEOP</name>
<dbReference type="AlphaFoldDB" id="A0AAE1HUT5"/>
<dbReference type="Gene3D" id="1.10.10.60">
    <property type="entry name" value="Homeodomain-like"/>
    <property type="match status" value="1"/>
</dbReference>